<feature type="compositionally biased region" description="Basic and acidic residues" evidence="7">
    <location>
        <begin position="296"/>
        <end position="306"/>
    </location>
</feature>
<feature type="compositionally biased region" description="Polar residues" evidence="7">
    <location>
        <begin position="629"/>
        <end position="639"/>
    </location>
</feature>
<dbReference type="InterPro" id="IPR013907">
    <property type="entry name" value="Sds3"/>
</dbReference>
<evidence type="ECO:0000256" key="6">
    <source>
        <dbReference type="SAM" id="Coils"/>
    </source>
</evidence>
<keyword evidence="4" id="KW-0804">Transcription</keyword>
<dbReference type="OrthoDB" id="20886at2759"/>
<feature type="coiled-coil region" evidence="6">
    <location>
        <begin position="395"/>
        <end position="426"/>
    </location>
</feature>
<proteinExistence type="predicted"/>
<evidence type="ECO:0000313" key="8">
    <source>
        <dbReference type="EMBL" id="KAF4124088.1"/>
    </source>
</evidence>
<evidence type="ECO:0000256" key="4">
    <source>
        <dbReference type="ARBA" id="ARBA00023163"/>
    </source>
</evidence>
<dbReference type="SMART" id="SM01401">
    <property type="entry name" value="Sds3"/>
    <property type="match status" value="1"/>
</dbReference>
<dbReference type="Pfam" id="PF08598">
    <property type="entry name" value="Sds3"/>
    <property type="match status" value="1"/>
</dbReference>
<feature type="non-terminal residue" evidence="8">
    <location>
        <position position="1"/>
    </location>
</feature>
<keyword evidence="6" id="KW-0175">Coiled coil</keyword>
<dbReference type="GO" id="GO:0005654">
    <property type="term" value="C:nucleoplasm"/>
    <property type="evidence" value="ECO:0007669"/>
    <property type="project" value="UniProtKB-ARBA"/>
</dbReference>
<dbReference type="Proteomes" id="UP000749293">
    <property type="component" value="Unassembled WGS sequence"/>
</dbReference>
<evidence type="ECO:0000313" key="9">
    <source>
        <dbReference type="Proteomes" id="UP000749293"/>
    </source>
</evidence>
<dbReference type="RefSeq" id="XP_035322740.1">
    <property type="nucleotide sequence ID" value="XM_035467774.1"/>
</dbReference>
<feature type="compositionally biased region" description="Basic and acidic residues" evidence="7">
    <location>
        <begin position="39"/>
        <end position="51"/>
    </location>
</feature>
<name>A0A9P4YVX4_9HYPO</name>
<comment type="subcellular location">
    <subcellularLocation>
        <location evidence="1">Nucleus</location>
    </subcellularLocation>
</comment>
<feature type="region of interest" description="Disordered" evidence="7">
    <location>
        <begin position="584"/>
        <end position="639"/>
    </location>
</feature>
<keyword evidence="2" id="KW-0678">Repressor</keyword>
<comment type="caution">
    <text evidence="8">The sequence shown here is derived from an EMBL/GenBank/DDBJ whole genome shotgun (WGS) entry which is preliminary data.</text>
</comment>
<evidence type="ECO:0000256" key="1">
    <source>
        <dbReference type="ARBA" id="ARBA00004123"/>
    </source>
</evidence>
<keyword evidence="9" id="KW-1185">Reference proteome</keyword>
<sequence length="639" mass="70736">MAATAAVPYSASPSGQQEDSNISSPLSEVDDKDANDDVMDMHIDPRDKDGVRPAAETPPDTTHHDDSDSESVLSDARSVAHSDAHSDGNDTEAETERLYNTPHHQRQRDVIFENDDAPDFEHTPSKLRTAALVDDDNDLADESITDVGDGAPNTPSKSSNVNHTPGEQLEKGDAAKNDLLDSQERKRKRSPAADSSDPEQPLRKRTGSVHDIAGNADTENTAEKDLEAPPAAHIDGGGGASPKKQTTSADEESTERETRSSKKATRRSMRRKGSADDPDEDTPIGHDDDAAENDALDERDRLRDTAEAEAEEEADAAAKSTEEGMLPSLPAAHYSRSSWLTSSPAERKQAAFKDWSRIEDMFGIFRDRLYSDRLQRLEEEERSLLADEPTHREYLNMKKCLDDRLEKKLREVENEYELRMKAHQRRSVAIHAQIWSQYTQGAREKRASILEALNREWYDVQTARRNAHSVPERGLIFPKDPAQRIRNAVAYNTEVSTLAGIAKYKGFPAGPDVKGASPSELADDFSMIEHSRHTRQRPTWPPREEYQTPSFNRLGPAGEQFLKETPWANPNHSSHKMLLQEIPKSQSAGDPTATAVDVPLSQQRSPATSSRPSESPELTRVALKAASSIKRTGNLSNPG</sequence>
<keyword evidence="3" id="KW-0805">Transcription regulation</keyword>
<dbReference type="PANTHER" id="PTHR21964">
    <property type="entry name" value="BREAST CANCER METASTASIS-SUPPRESSOR 1"/>
    <property type="match status" value="1"/>
</dbReference>
<feature type="compositionally biased region" description="Basic and acidic residues" evidence="7">
    <location>
        <begin position="168"/>
        <end position="184"/>
    </location>
</feature>
<evidence type="ECO:0000256" key="7">
    <source>
        <dbReference type="SAM" id="MobiDB-lite"/>
    </source>
</evidence>
<feature type="compositionally biased region" description="Basic and acidic residues" evidence="7">
    <location>
        <begin position="78"/>
        <end position="88"/>
    </location>
</feature>
<gene>
    <name evidence="8" type="ORF">GMORB2_5804</name>
</gene>
<feature type="compositionally biased region" description="Polar residues" evidence="7">
    <location>
        <begin position="11"/>
        <end position="26"/>
    </location>
</feature>
<evidence type="ECO:0000256" key="3">
    <source>
        <dbReference type="ARBA" id="ARBA00023015"/>
    </source>
</evidence>
<feature type="compositionally biased region" description="Acidic residues" evidence="7">
    <location>
        <begin position="28"/>
        <end position="38"/>
    </location>
</feature>
<reference evidence="8" key="1">
    <citation type="submission" date="2020-03" db="EMBL/GenBank/DDBJ databases">
        <title>Site-based positive gene gene selection in Geosmithia morbida across the United States reveals a broad range of putative effectors and factors for local host and environmental adapation.</title>
        <authorList>
            <person name="Onufrak A."/>
            <person name="Murdoch R.W."/>
            <person name="Gazis R."/>
            <person name="Huff M."/>
            <person name="Staton M."/>
            <person name="Klingeman W."/>
            <person name="Hadziabdic D."/>
        </authorList>
    </citation>
    <scope>NUCLEOTIDE SEQUENCE</scope>
    <source>
        <strain evidence="8">1262</strain>
    </source>
</reference>
<evidence type="ECO:0000256" key="2">
    <source>
        <dbReference type="ARBA" id="ARBA00022491"/>
    </source>
</evidence>
<dbReference type="GeneID" id="55972029"/>
<protein>
    <submittedName>
        <fullName evidence="8">Sds3-like</fullName>
    </submittedName>
</protein>
<feature type="compositionally biased region" description="Polar residues" evidence="7">
    <location>
        <begin position="153"/>
        <end position="165"/>
    </location>
</feature>
<evidence type="ECO:0000256" key="5">
    <source>
        <dbReference type="ARBA" id="ARBA00023242"/>
    </source>
</evidence>
<keyword evidence="5" id="KW-0539">Nucleus</keyword>
<feature type="compositionally biased region" description="Acidic residues" evidence="7">
    <location>
        <begin position="133"/>
        <end position="144"/>
    </location>
</feature>
<dbReference type="AlphaFoldDB" id="A0A9P4YVX4"/>
<dbReference type="GO" id="GO:0010468">
    <property type="term" value="P:regulation of gene expression"/>
    <property type="evidence" value="ECO:0007669"/>
    <property type="project" value="UniProtKB-ARBA"/>
</dbReference>
<accession>A0A9P4YVX4</accession>
<feature type="compositionally biased region" description="Basic residues" evidence="7">
    <location>
        <begin position="261"/>
        <end position="272"/>
    </location>
</feature>
<feature type="region of interest" description="Disordered" evidence="7">
    <location>
        <begin position="1"/>
        <end position="327"/>
    </location>
</feature>
<feature type="compositionally biased region" description="Polar residues" evidence="7">
    <location>
        <begin position="600"/>
        <end position="613"/>
    </location>
</feature>
<dbReference type="EMBL" id="JAANYQ010000005">
    <property type="protein sequence ID" value="KAF4124088.1"/>
    <property type="molecule type" value="Genomic_DNA"/>
</dbReference>
<organism evidence="8 9">
    <name type="scientific">Geosmithia morbida</name>
    <dbReference type="NCBI Taxonomy" id="1094350"/>
    <lineage>
        <taxon>Eukaryota</taxon>
        <taxon>Fungi</taxon>
        <taxon>Dikarya</taxon>
        <taxon>Ascomycota</taxon>
        <taxon>Pezizomycotina</taxon>
        <taxon>Sordariomycetes</taxon>
        <taxon>Hypocreomycetidae</taxon>
        <taxon>Hypocreales</taxon>
        <taxon>Bionectriaceae</taxon>
        <taxon>Geosmithia</taxon>
    </lineage>
</organism>